<organism evidence="3 4">
    <name type="scientific">Aureobasidium subglaciale (strain EXF-2481)</name>
    <name type="common">Aureobasidium pullulans var. subglaciale</name>
    <dbReference type="NCBI Taxonomy" id="1043005"/>
    <lineage>
        <taxon>Eukaryota</taxon>
        <taxon>Fungi</taxon>
        <taxon>Dikarya</taxon>
        <taxon>Ascomycota</taxon>
        <taxon>Pezizomycotina</taxon>
        <taxon>Dothideomycetes</taxon>
        <taxon>Dothideomycetidae</taxon>
        <taxon>Dothideales</taxon>
        <taxon>Saccotheciaceae</taxon>
        <taxon>Aureobasidium</taxon>
    </lineage>
</organism>
<dbReference type="Gene3D" id="1.25.40.20">
    <property type="entry name" value="Ankyrin repeat-containing domain"/>
    <property type="match status" value="2"/>
</dbReference>
<evidence type="ECO:0000256" key="1">
    <source>
        <dbReference type="ARBA" id="ARBA00022737"/>
    </source>
</evidence>
<dbReference type="InterPro" id="IPR051631">
    <property type="entry name" value="Ankyrin-KH/SAM_domain"/>
</dbReference>
<sequence>MNIGTNRSRTGANGDQINGLYTARAAGRIGPVRNPLEDHRAGNTSSEIKEIALRLDKVHRQPEIIQMLRNHGVIEFPHDRRHSFGTALAAAAHRRHTDIVRTLLRTNLNVDDAQWYRYAGPGERRGHLEIVRVLLEAGAQVNNKTASHGYAHHGALAKGHEDVSLTFLEFGADIRAIGGKYETALHAVAVAVRGILGVIEMCLESGN</sequence>
<dbReference type="GeneID" id="25369754"/>
<keyword evidence="1" id="KW-0677">Repeat</keyword>
<name>A0A074YEV0_AURSE</name>
<dbReference type="AlphaFoldDB" id="A0A074YEV0"/>
<dbReference type="Proteomes" id="UP000030641">
    <property type="component" value="Unassembled WGS sequence"/>
</dbReference>
<dbReference type="PANTHER" id="PTHR23206:SF8">
    <property type="entry name" value="ANKYRIN REPEAT AND KH DOMAIN-CONTAINING 1"/>
    <property type="match status" value="1"/>
</dbReference>
<dbReference type="InterPro" id="IPR002110">
    <property type="entry name" value="Ankyrin_rpt"/>
</dbReference>
<evidence type="ECO:0000256" key="2">
    <source>
        <dbReference type="ARBA" id="ARBA00023043"/>
    </source>
</evidence>
<keyword evidence="4" id="KW-1185">Reference proteome</keyword>
<protein>
    <submittedName>
        <fullName evidence="3">Uncharacterized protein</fullName>
    </submittedName>
</protein>
<dbReference type="InParanoid" id="A0A074YEV0"/>
<dbReference type="HOGENOM" id="CLU_1326150_0_0_1"/>
<dbReference type="Pfam" id="PF12796">
    <property type="entry name" value="Ank_2"/>
    <property type="match status" value="1"/>
</dbReference>
<dbReference type="SUPFAM" id="SSF48403">
    <property type="entry name" value="Ankyrin repeat"/>
    <property type="match status" value="1"/>
</dbReference>
<keyword evidence="2" id="KW-0040">ANK repeat</keyword>
<dbReference type="PANTHER" id="PTHR23206">
    <property type="entry name" value="MASK PROTEIN"/>
    <property type="match status" value="1"/>
</dbReference>
<dbReference type="InterPro" id="IPR036770">
    <property type="entry name" value="Ankyrin_rpt-contain_sf"/>
</dbReference>
<reference evidence="3 4" key="1">
    <citation type="journal article" date="2014" name="BMC Genomics">
        <title>Genome sequencing of four Aureobasidium pullulans varieties: biotechnological potential, stress tolerance, and description of new species.</title>
        <authorList>
            <person name="Gostin Ar C."/>
            <person name="Ohm R.A."/>
            <person name="Kogej T."/>
            <person name="Sonjak S."/>
            <person name="Turk M."/>
            <person name="Zajc J."/>
            <person name="Zalar P."/>
            <person name="Grube M."/>
            <person name="Sun H."/>
            <person name="Han J."/>
            <person name="Sharma A."/>
            <person name="Chiniquy J."/>
            <person name="Ngan C.Y."/>
            <person name="Lipzen A."/>
            <person name="Barry K."/>
            <person name="Grigoriev I.V."/>
            <person name="Gunde-Cimerman N."/>
        </authorList>
    </citation>
    <scope>NUCLEOTIDE SEQUENCE [LARGE SCALE GENOMIC DNA]</scope>
    <source>
        <strain evidence="3 4">EXF-2481</strain>
    </source>
</reference>
<dbReference type="EMBL" id="KL584756">
    <property type="protein sequence ID" value="KEQ96338.1"/>
    <property type="molecule type" value="Genomic_DNA"/>
</dbReference>
<evidence type="ECO:0000313" key="3">
    <source>
        <dbReference type="EMBL" id="KEQ96338.1"/>
    </source>
</evidence>
<dbReference type="OrthoDB" id="4772757at2759"/>
<dbReference type="RefSeq" id="XP_013345095.1">
    <property type="nucleotide sequence ID" value="XM_013489641.1"/>
</dbReference>
<gene>
    <name evidence="3" type="ORF">AUEXF2481DRAFT_633463</name>
</gene>
<evidence type="ECO:0000313" key="4">
    <source>
        <dbReference type="Proteomes" id="UP000030641"/>
    </source>
</evidence>
<dbReference type="STRING" id="1043005.A0A074YEV0"/>
<accession>A0A074YEV0</accession>
<proteinExistence type="predicted"/>